<accession>D4DQN5</accession>
<sequence>MIAVLVMQTAVDQVIDMVAVRDSFMSATFSVNVARTGIERDAGIGVGFIYRQGVFVVMAVVLVVQMAVVQVVGMAVMFDGGMTAAAAVNMGVVVMNGAVCHDASFDLIKVGQVLPGFRETR</sequence>
<evidence type="ECO:0000256" key="1">
    <source>
        <dbReference type="SAM" id="Phobius"/>
    </source>
</evidence>
<dbReference type="EMBL" id="ADBF01000042">
    <property type="protein sequence ID" value="EFE49633.1"/>
    <property type="molecule type" value="Genomic_DNA"/>
</dbReference>
<gene>
    <name evidence="2" type="ORF">NEIELOOT_01375</name>
</gene>
<protein>
    <submittedName>
        <fullName evidence="2">Uncharacterized protein</fullName>
    </submittedName>
</protein>
<dbReference type="AlphaFoldDB" id="D4DQN5"/>
<keyword evidence="1" id="KW-0472">Membrane</keyword>
<evidence type="ECO:0000313" key="3">
    <source>
        <dbReference type="Proteomes" id="UP000005536"/>
    </source>
</evidence>
<organism evidence="2 3">
    <name type="scientific">Neisseria elongata subsp. glycolytica ATCC 29315</name>
    <dbReference type="NCBI Taxonomy" id="546263"/>
    <lineage>
        <taxon>Bacteria</taxon>
        <taxon>Pseudomonadati</taxon>
        <taxon>Pseudomonadota</taxon>
        <taxon>Betaproteobacteria</taxon>
        <taxon>Neisseriales</taxon>
        <taxon>Neisseriaceae</taxon>
        <taxon>Neisseria</taxon>
    </lineage>
</organism>
<keyword evidence="1" id="KW-1133">Transmembrane helix</keyword>
<feature type="transmembrane region" description="Helical" evidence="1">
    <location>
        <begin position="82"/>
        <end position="99"/>
    </location>
</feature>
<name>D4DQN5_NEIEG</name>
<proteinExistence type="predicted"/>
<feature type="transmembrane region" description="Helical" evidence="1">
    <location>
        <begin position="54"/>
        <end position="76"/>
    </location>
</feature>
<reference evidence="2 3" key="1">
    <citation type="submission" date="2010-02" db="EMBL/GenBank/DDBJ databases">
        <authorList>
            <person name="Weinstock G."/>
            <person name="Sodergren E."/>
            <person name="Clifton S."/>
            <person name="Fulton L."/>
            <person name="Fulton B."/>
            <person name="Courtney L."/>
            <person name="Fronick C."/>
            <person name="Harrison M."/>
            <person name="Strong C."/>
            <person name="Farmer C."/>
            <person name="Delahaunty K."/>
            <person name="Markovic C."/>
            <person name="Hall O."/>
            <person name="Minx P."/>
            <person name="Tomlinson C."/>
            <person name="Mitreva M."/>
            <person name="Nelson J."/>
            <person name="Hou S."/>
            <person name="Wollam A."/>
            <person name="Pepin K.H."/>
            <person name="Johnson M."/>
            <person name="Bhonagiri V."/>
            <person name="Zhang X."/>
            <person name="Suruliraj S."/>
            <person name="Warren W."/>
            <person name="Chinwalla A."/>
            <person name="Mardis E.R."/>
            <person name="Wilson R.K."/>
        </authorList>
    </citation>
    <scope>NUCLEOTIDE SEQUENCE [LARGE SCALE GENOMIC DNA]</scope>
    <source>
        <strain evidence="2 3">ATCC 29315</strain>
    </source>
</reference>
<keyword evidence="1" id="KW-0812">Transmembrane</keyword>
<dbReference type="Proteomes" id="UP000005536">
    <property type="component" value="Unassembled WGS sequence"/>
</dbReference>
<evidence type="ECO:0000313" key="2">
    <source>
        <dbReference type="EMBL" id="EFE49633.1"/>
    </source>
</evidence>
<comment type="caution">
    <text evidence="2">The sequence shown here is derived from an EMBL/GenBank/DDBJ whole genome shotgun (WGS) entry which is preliminary data.</text>
</comment>